<protein>
    <submittedName>
        <fullName evidence="2">Uncharacterized protein</fullName>
    </submittedName>
</protein>
<organism evidence="2 3">
    <name type="scientific">Fasciola hepatica</name>
    <name type="common">Liver fluke</name>
    <dbReference type="NCBI Taxonomy" id="6192"/>
    <lineage>
        <taxon>Eukaryota</taxon>
        <taxon>Metazoa</taxon>
        <taxon>Spiralia</taxon>
        <taxon>Lophotrochozoa</taxon>
        <taxon>Platyhelminthes</taxon>
        <taxon>Trematoda</taxon>
        <taxon>Digenea</taxon>
        <taxon>Plagiorchiida</taxon>
        <taxon>Echinostomata</taxon>
        <taxon>Echinostomatoidea</taxon>
        <taxon>Fasciolidae</taxon>
        <taxon>Fasciola</taxon>
    </lineage>
</organism>
<keyword evidence="3" id="KW-1185">Reference proteome</keyword>
<gene>
    <name evidence="2" type="ORF">D915_008324</name>
</gene>
<comment type="caution">
    <text evidence="2">The sequence shown here is derived from an EMBL/GenBank/DDBJ whole genome shotgun (WGS) entry which is preliminary data.</text>
</comment>
<evidence type="ECO:0000313" key="2">
    <source>
        <dbReference type="EMBL" id="THD20919.1"/>
    </source>
</evidence>
<dbReference type="EMBL" id="JXXN02004045">
    <property type="protein sequence ID" value="THD20919.1"/>
    <property type="molecule type" value="Genomic_DNA"/>
</dbReference>
<proteinExistence type="predicted"/>
<feature type="coiled-coil region" evidence="1">
    <location>
        <begin position="154"/>
        <end position="181"/>
    </location>
</feature>
<dbReference type="AlphaFoldDB" id="A0A4E0QZG2"/>
<evidence type="ECO:0000256" key="1">
    <source>
        <dbReference type="SAM" id="Coils"/>
    </source>
</evidence>
<sequence length="598" mass="69874">MLTSLVVPGRFLRLPDEILAIIKETRFYKHQTKPMEPNGFEESRLKAISLDHLGGEIHALEHRRNYETLKAAFEQLKHDYIRSEESWQLKSRQMHMKERKALTRLEEANSQIHALLTELNSRTQLENDPQWVESIRLEIHQKYEDEIDRAHSCISAARDENKKLNRKIAILQSQLEFAKTETQADWQQQQILYEAEIANLRHIKEDLLSRNQCLSSNELDRSKDECKQNAQLQTKCQLLTDEVESLKKQLDSQKAIFLGGNENLLKNMTNLKIKNCELEAERENLNKQKLLIAETKRYYTNPPELEHKLELVSARCQQVESDAAAHALASTEKEVIARDQWVREKTILEARCAELSNRLKATQITSSTDNVKNQFDHIGSSRTTANCKCKQTLDDQKEEIARLNEKLNHAELLNSQLNELLRQKTSEETRGEKFDEVGQLQLTLFEKLKERDELKSQLHTVRANLKRYMEDASKKKQRLSRHIRRLKELNQLEKLETEKLKTENEILRQNVPQEEYNRIRLLLNDLKRRHEEYQSIILGPAHPFLPQPYASRANLEYSAEWAKEKVVQDMELSSPSKSTAYNVSHSGTTTAYEVHFNN</sequence>
<reference evidence="2" key="1">
    <citation type="submission" date="2019-03" db="EMBL/GenBank/DDBJ databases">
        <title>Improved annotation for the trematode Fasciola hepatica.</title>
        <authorList>
            <person name="Choi Y.-J."/>
            <person name="Martin J."/>
            <person name="Mitreva M."/>
        </authorList>
    </citation>
    <scope>NUCLEOTIDE SEQUENCE [LARGE SCALE GENOMIC DNA]</scope>
</reference>
<accession>A0A4E0QZG2</accession>
<name>A0A4E0QZG2_FASHE</name>
<keyword evidence="1" id="KW-0175">Coiled coil</keyword>
<feature type="coiled-coil region" evidence="1">
    <location>
        <begin position="390"/>
        <end position="510"/>
    </location>
</feature>
<feature type="coiled-coil region" evidence="1">
    <location>
        <begin position="229"/>
        <end position="256"/>
    </location>
</feature>
<evidence type="ECO:0000313" key="3">
    <source>
        <dbReference type="Proteomes" id="UP000230066"/>
    </source>
</evidence>
<dbReference type="Proteomes" id="UP000230066">
    <property type="component" value="Unassembled WGS sequence"/>
</dbReference>